<sequence length="624" mass="68851">MENNNSLEAYGTDPICQDARKGETSSDDELPKLKLRHVLGFNGKIFNGLVVHPLGRHVIYAVGRHVIIEEIIGPCKGRQEMLVGHLGVVTALAVSTDGKFIVSGQMNAIRESRSPVIVWDWCTRKKILEHEMHRETTSVLVFTSSSRYFVSLGGPDDGSLGIWDTTERRPLVSQSAQVKRVGPATVVCASYVNSSKFVSVGESYGRIWNFDHDTSNLTYSELVFGSSARKVTCAEIGDKDNSEPIYIFCGTSSGTVLVFHGDSGVLISEILSPSFPLGITVLTYTRMVDDNTYCILVGTGEGKVAHYKIRIEFKNNKNTCKMELYSPQSIWQDPQTCSSVTSISKLGAGSQFYVGVYQSHMYRFTLIPWGSQLVRTCSNTPINDAAFARGTDDLLVTAEPEKVRVFNLKVMLEARRYVRTGRECTSLCVRHDGTHIMTGWDGGDILVLGFEPKGLGLHVAYRIDSAHRQAVGCMALTSCSDKLVTGGRDSFVSVWQLVEDLDTRGCRLRQALRTFHLVDQKGPITQIKIAADDKTCVASSLDGTAVSYDLISGLRIHTFPWSCGLSCVTFGQVDLQLVTCSNDGHIQWWDVSNKRISCYSPSGSLAFIFWKHSSTKASLLIAWL</sequence>
<keyword evidence="6 13" id="KW-0282">Flagellum</keyword>
<dbReference type="PROSITE" id="PS50082">
    <property type="entry name" value="WD_REPEATS_2"/>
    <property type="match status" value="1"/>
</dbReference>
<dbReference type="PROSITE" id="PS50294">
    <property type="entry name" value="WD_REPEATS_REGION"/>
    <property type="match status" value="1"/>
</dbReference>
<evidence type="ECO:0000313" key="14">
    <source>
        <dbReference type="Proteomes" id="UP000735302"/>
    </source>
</evidence>
<evidence type="ECO:0000313" key="13">
    <source>
        <dbReference type="EMBL" id="GFO37169.1"/>
    </source>
</evidence>
<evidence type="ECO:0000256" key="12">
    <source>
        <dbReference type="SAM" id="MobiDB-lite"/>
    </source>
</evidence>
<protein>
    <recommendedName>
        <fullName evidence="8">Cilia- and flagella-associated protein 52</fullName>
    </recommendedName>
</protein>
<evidence type="ECO:0000256" key="9">
    <source>
        <dbReference type="ARBA" id="ARBA00046056"/>
    </source>
</evidence>
<evidence type="ECO:0000256" key="2">
    <source>
        <dbReference type="ARBA" id="ARBA00004496"/>
    </source>
</evidence>
<evidence type="ECO:0000256" key="4">
    <source>
        <dbReference type="ARBA" id="ARBA00022574"/>
    </source>
</evidence>
<dbReference type="SUPFAM" id="SSF50978">
    <property type="entry name" value="WD40 repeat-like"/>
    <property type="match status" value="1"/>
</dbReference>
<dbReference type="GO" id="GO:0031514">
    <property type="term" value="C:motile cilium"/>
    <property type="evidence" value="ECO:0007669"/>
    <property type="project" value="UniProtKB-SubCell"/>
</dbReference>
<keyword evidence="5" id="KW-0677">Repeat</keyword>
<comment type="caution">
    <text evidence="13">The sequence shown here is derived from an EMBL/GenBank/DDBJ whole genome shotgun (WGS) entry which is preliminary data.</text>
</comment>
<keyword evidence="6 13" id="KW-0969">Cilium</keyword>
<dbReference type="SMART" id="SM00320">
    <property type="entry name" value="WD40"/>
    <property type="match status" value="7"/>
</dbReference>
<keyword evidence="14" id="KW-1185">Reference proteome</keyword>
<dbReference type="Pfam" id="PF00400">
    <property type="entry name" value="WD40"/>
    <property type="match status" value="3"/>
</dbReference>
<evidence type="ECO:0000256" key="10">
    <source>
        <dbReference type="ARBA" id="ARBA00047117"/>
    </source>
</evidence>
<feature type="repeat" description="WD" evidence="11">
    <location>
        <begin position="464"/>
        <end position="497"/>
    </location>
</feature>
<dbReference type="Gene3D" id="2.130.10.10">
    <property type="entry name" value="YVTN repeat-like/Quinoprotein amine dehydrogenase"/>
    <property type="match status" value="2"/>
</dbReference>
<feature type="compositionally biased region" description="Basic and acidic residues" evidence="12">
    <location>
        <begin position="18"/>
        <end position="27"/>
    </location>
</feature>
<dbReference type="InterPro" id="IPR050630">
    <property type="entry name" value="WD_repeat_EMAP"/>
</dbReference>
<dbReference type="AlphaFoldDB" id="A0AAV4CZ34"/>
<dbReference type="InterPro" id="IPR011047">
    <property type="entry name" value="Quinoprotein_ADH-like_sf"/>
</dbReference>
<dbReference type="InterPro" id="IPR015943">
    <property type="entry name" value="WD40/YVTN_repeat-like_dom_sf"/>
</dbReference>
<dbReference type="Proteomes" id="UP000735302">
    <property type="component" value="Unassembled WGS sequence"/>
</dbReference>
<feature type="region of interest" description="Disordered" evidence="12">
    <location>
        <begin position="1"/>
        <end position="27"/>
    </location>
</feature>
<dbReference type="InterPro" id="IPR036322">
    <property type="entry name" value="WD40_repeat_dom_sf"/>
</dbReference>
<evidence type="ECO:0000256" key="6">
    <source>
        <dbReference type="ARBA" id="ARBA00022846"/>
    </source>
</evidence>
<evidence type="ECO:0000256" key="8">
    <source>
        <dbReference type="ARBA" id="ARBA00029552"/>
    </source>
</evidence>
<comment type="subcellular location">
    <subcellularLocation>
        <location evidence="1">Cell projection</location>
        <location evidence="1">Cilium</location>
        <location evidence="1">Flagellum</location>
    </subcellularLocation>
    <subcellularLocation>
        <location evidence="2">Cytoplasm</location>
    </subcellularLocation>
</comment>
<keyword evidence="3" id="KW-0963">Cytoplasm</keyword>
<proteinExistence type="inferred from homology"/>
<keyword evidence="6 13" id="KW-0966">Cell projection</keyword>
<accession>A0AAV4CZ34</accession>
<comment type="subunit">
    <text evidence="10">Microtubule inner protein component of sperm flagellar doublet microtubules. Interacts with BRCA2. Interacts with the CCT chaperonin complex. Interacts with HSP70. Interacts with AK8. Interacts with CFAP45. Interacts with DNAI1. Interacts with IQDC.</text>
</comment>
<comment type="similarity">
    <text evidence="7">Belongs to the CFAP52 family.</text>
</comment>
<dbReference type="PANTHER" id="PTHR13720:SF14">
    <property type="entry name" value="CILIA- AND FLAGELLA-ASSOCIATED PROTEIN 52"/>
    <property type="match status" value="1"/>
</dbReference>
<evidence type="ECO:0000256" key="11">
    <source>
        <dbReference type="PROSITE-ProRule" id="PRU00221"/>
    </source>
</evidence>
<evidence type="ECO:0000256" key="1">
    <source>
        <dbReference type="ARBA" id="ARBA00004230"/>
    </source>
</evidence>
<dbReference type="InterPro" id="IPR001680">
    <property type="entry name" value="WD40_rpt"/>
</dbReference>
<gene>
    <name evidence="13" type="ORF">PoB_006367400</name>
</gene>
<comment type="function">
    <text evidence="9">Microtubule inner protein (MIP) part of the dynein-decorated doublet microtubules (DMTs) in cilia axoneme. Important for proper ciliary and flagellar beating. May act in cooperation with CFAP45 and axonemal dynein subunit DNAH11. May play a role in cell growth and/or survival.</text>
</comment>
<organism evidence="13 14">
    <name type="scientific">Plakobranchus ocellatus</name>
    <dbReference type="NCBI Taxonomy" id="259542"/>
    <lineage>
        <taxon>Eukaryota</taxon>
        <taxon>Metazoa</taxon>
        <taxon>Spiralia</taxon>
        <taxon>Lophotrochozoa</taxon>
        <taxon>Mollusca</taxon>
        <taxon>Gastropoda</taxon>
        <taxon>Heterobranchia</taxon>
        <taxon>Euthyneura</taxon>
        <taxon>Panpulmonata</taxon>
        <taxon>Sacoglossa</taxon>
        <taxon>Placobranchoidea</taxon>
        <taxon>Plakobranchidae</taxon>
        <taxon>Plakobranchus</taxon>
    </lineage>
</organism>
<evidence type="ECO:0000256" key="7">
    <source>
        <dbReference type="ARBA" id="ARBA00029456"/>
    </source>
</evidence>
<dbReference type="EMBL" id="BLXT01007177">
    <property type="protein sequence ID" value="GFO37169.1"/>
    <property type="molecule type" value="Genomic_DNA"/>
</dbReference>
<keyword evidence="4 11" id="KW-0853">WD repeat</keyword>
<dbReference type="PANTHER" id="PTHR13720">
    <property type="entry name" value="WD-40 REPEAT PROTEIN"/>
    <property type="match status" value="1"/>
</dbReference>
<dbReference type="SUPFAM" id="SSF50998">
    <property type="entry name" value="Quinoprotein alcohol dehydrogenase-like"/>
    <property type="match status" value="1"/>
</dbReference>
<evidence type="ECO:0000256" key="3">
    <source>
        <dbReference type="ARBA" id="ARBA00022490"/>
    </source>
</evidence>
<dbReference type="GO" id="GO:0005930">
    <property type="term" value="C:axoneme"/>
    <property type="evidence" value="ECO:0007669"/>
    <property type="project" value="UniProtKB-ARBA"/>
</dbReference>
<reference evidence="13 14" key="1">
    <citation type="journal article" date="2021" name="Elife">
        <title>Chloroplast acquisition without the gene transfer in kleptoplastic sea slugs, Plakobranchus ocellatus.</title>
        <authorList>
            <person name="Maeda T."/>
            <person name="Takahashi S."/>
            <person name="Yoshida T."/>
            <person name="Shimamura S."/>
            <person name="Takaki Y."/>
            <person name="Nagai Y."/>
            <person name="Toyoda A."/>
            <person name="Suzuki Y."/>
            <person name="Arimoto A."/>
            <person name="Ishii H."/>
            <person name="Satoh N."/>
            <person name="Nishiyama T."/>
            <person name="Hasebe M."/>
            <person name="Maruyama T."/>
            <person name="Minagawa J."/>
            <person name="Obokata J."/>
            <person name="Shigenobu S."/>
        </authorList>
    </citation>
    <scope>NUCLEOTIDE SEQUENCE [LARGE SCALE GENOMIC DNA]</scope>
</reference>
<evidence type="ECO:0000256" key="5">
    <source>
        <dbReference type="ARBA" id="ARBA00022737"/>
    </source>
</evidence>
<name>A0AAV4CZ34_9GAST</name>